<evidence type="ECO:0000313" key="2">
    <source>
        <dbReference type="Proteomes" id="UP001443914"/>
    </source>
</evidence>
<comment type="caution">
    <text evidence="1">The sequence shown here is derived from an EMBL/GenBank/DDBJ whole genome shotgun (WGS) entry which is preliminary data.</text>
</comment>
<name>A0AAW1M9D3_SAPOF</name>
<reference evidence="1" key="1">
    <citation type="submission" date="2024-03" db="EMBL/GenBank/DDBJ databases">
        <title>WGS assembly of Saponaria officinalis var. Norfolk2.</title>
        <authorList>
            <person name="Jenkins J."/>
            <person name="Shu S."/>
            <person name="Grimwood J."/>
            <person name="Barry K."/>
            <person name="Goodstein D."/>
            <person name="Schmutz J."/>
            <person name="Leebens-Mack J."/>
            <person name="Osbourn A."/>
        </authorList>
    </citation>
    <scope>NUCLEOTIDE SEQUENCE [LARGE SCALE GENOMIC DNA]</scope>
    <source>
        <strain evidence="1">JIC</strain>
    </source>
</reference>
<dbReference type="EMBL" id="JBDFQZ010000003">
    <property type="protein sequence ID" value="KAK9741342.1"/>
    <property type="molecule type" value="Genomic_DNA"/>
</dbReference>
<proteinExistence type="predicted"/>
<evidence type="ECO:0000313" key="1">
    <source>
        <dbReference type="EMBL" id="KAK9741342.1"/>
    </source>
</evidence>
<organism evidence="1 2">
    <name type="scientific">Saponaria officinalis</name>
    <name type="common">Common soapwort</name>
    <name type="synonym">Lychnis saponaria</name>
    <dbReference type="NCBI Taxonomy" id="3572"/>
    <lineage>
        <taxon>Eukaryota</taxon>
        <taxon>Viridiplantae</taxon>
        <taxon>Streptophyta</taxon>
        <taxon>Embryophyta</taxon>
        <taxon>Tracheophyta</taxon>
        <taxon>Spermatophyta</taxon>
        <taxon>Magnoliopsida</taxon>
        <taxon>eudicotyledons</taxon>
        <taxon>Gunneridae</taxon>
        <taxon>Pentapetalae</taxon>
        <taxon>Caryophyllales</taxon>
        <taxon>Caryophyllaceae</taxon>
        <taxon>Caryophylleae</taxon>
        <taxon>Saponaria</taxon>
    </lineage>
</organism>
<accession>A0AAW1M9D3</accession>
<gene>
    <name evidence="1" type="ORF">RND81_03G098800</name>
</gene>
<protein>
    <submittedName>
        <fullName evidence="1">Uncharacterized protein</fullName>
    </submittedName>
</protein>
<dbReference type="AlphaFoldDB" id="A0AAW1M9D3"/>
<sequence>MYIYRGSWATFCLIPSSTPCLCFASLIVCFDSSPPRSTLPRLSLFFLLFSYSAAQFQGQKGVYGIKISIISSEDEPTEVKFVDINPAEGGRKGKNQNTKLSLN</sequence>
<keyword evidence="2" id="KW-1185">Reference proteome</keyword>
<dbReference type="Proteomes" id="UP001443914">
    <property type="component" value="Unassembled WGS sequence"/>
</dbReference>